<accession>A0ABW3XLE6</accession>
<gene>
    <name evidence="1" type="ORF">ACFQ5X_29080</name>
</gene>
<comment type="caution">
    <text evidence="1">The sequence shown here is derived from an EMBL/GenBank/DDBJ whole genome shotgun (WGS) entry which is preliminary data.</text>
</comment>
<evidence type="ECO:0000313" key="1">
    <source>
        <dbReference type="EMBL" id="MFD1309903.1"/>
    </source>
</evidence>
<dbReference type="EMBL" id="JBHTMM010000043">
    <property type="protein sequence ID" value="MFD1309903.1"/>
    <property type="molecule type" value="Genomic_DNA"/>
</dbReference>
<evidence type="ECO:0000313" key="2">
    <source>
        <dbReference type="Proteomes" id="UP001597058"/>
    </source>
</evidence>
<keyword evidence="2" id="KW-1185">Reference proteome</keyword>
<reference evidence="2" key="1">
    <citation type="journal article" date="2019" name="Int. J. Syst. Evol. Microbiol.">
        <title>The Global Catalogue of Microorganisms (GCM) 10K type strain sequencing project: providing services to taxonomists for standard genome sequencing and annotation.</title>
        <authorList>
            <consortium name="The Broad Institute Genomics Platform"/>
            <consortium name="The Broad Institute Genome Sequencing Center for Infectious Disease"/>
            <person name="Wu L."/>
            <person name="Ma J."/>
        </authorList>
    </citation>
    <scope>NUCLEOTIDE SEQUENCE [LARGE SCALE GENOMIC DNA]</scope>
    <source>
        <strain evidence="2">CGMCC 4.7020</strain>
    </source>
</reference>
<organism evidence="1 2">
    <name type="scientific">Streptomyces kaempferi</name>
    <dbReference type="NCBI Taxonomy" id="333725"/>
    <lineage>
        <taxon>Bacteria</taxon>
        <taxon>Bacillati</taxon>
        <taxon>Actinomycetota</taxon>
        <taxon>Actinomycetes</taxon>
        <taxon>Kitasatosporales</taxon>
        <taxon>Streptomycetaceae</taxon>
        <taxon>Streptomyces</taxon>
    </lineage>
</organism>
<protein>
    <submittedName>
        <fullName evidence="1">Uncharacterized protein</fullName>
    </submittedName>
</protein>
<proteinExistence type="predicted"/>
<sequence>MADRTEMPAEWLRYLKQCTEDREREIVVNVLQVPAYPPLPACPTCDVAPEQITSRTPDPVAFDRDETAILVDFKPCGHAFQVSESELLRG</sequence>
<dbReference type="Proteomes" id="UP001597058">
    <property type="component" value="Unassembled WGS sequence"/>
</dbReference>
<dbReference type="RefSeq" id="WP_381329397.1">
    <property type="nucleotide sequence ID" value="NZ_JBHTMM010000043.1"/>
</dbReference>
<name>A0ABW3XLE6_9ACTN</name>